<proteinExistence type="predicted"/>
<dbReference type="AlphaFoldDB" id="A0A160TRS7"/>
<reference evidence="1" key="1">
    <citation type="submission" date="2015-10" db="EMBL/GenBank/DDBJ databases">
        <authorList>
            <person name="Gilbert D.G."/>
        </authorList>
    </citation>
    <scope>NUCLEOTIDE SEQUENCE</scope>
</reference>
<protein>
    <submittedName>
        <fullName evidence="1">Uncharacterized protein</fullName>
    </submittedName>
</protein>
<evidence type="ECO:0000313" key="1">
    <source>
        <dbReference type="EMBL" id="CUS46569.1"/>
    </source>
</evidence>
<organism evidence="1">
    <name type="scientific">hydrothermal vent metagenome</name>
    <dbReference type="NCBI Taxonomy" id="652676"/>
    <lineage>
        <taxon>unclassified sequences</taxon>
        <taxon>metagenomes</taxon>
        <taxon>ecological metagenomes</taxon>
    </lineage>
</organism>
<gene>
    <name evidence="1" type="ORF">MGWOODY_Smn107</name>
</gene>
<sequence>MEEDPFTSAARERFRQELLALRQLAKAARQVVARLSRGNETRLLATASEGLANAERHSTTAIESLAESGHGEAIAAYLSLHEALGDSVLSIDFIVEFDSQLDEVAGKAQPKLQRLWADLESQFDTLKASTGSLAEAARDFSHSIDAKETGTMEPEDNATAVAVEELGITLATMISEGGSSVARGRNSGAFATVTDQMAASLNAAGFPTLGDTGTVEVKRQRLIDALKNNFAFREQDGYRVYYRTDRRTVTRGASGDSDLLRGGQRVNADLLQAETDAVEDIISRLPVTTRFELARGAEAGPPRERAAIRDELNGLVASARDPMGINAARATFQFHRLVLAILDYLQEGEALPKARSFALVPGDGIERIIAWLSTFRDEEVCAPTSLVEDEELRAELANLLELLASMGGRLIRDPHRYRLGLYAARLEAQLTCALTSVDLLEAALEQSGTDMDEQEVQFLSHGKGTRTQLSIGQFLRWVDSVARPFAQAGNRAAELRQSEAVLLALELTALAEAANCFKHAARSMGIARLGAHQQLVELTGYLTAAADNAGELGGNPRAHYSATA</sequence>
<dbReference type="EMBL" id="CZQE01000378">
    <property type="protein sequence ID" value="CUS46569.1"/>
    <property type="molecule type" value="Genomic_DNA"/>
</dbReference>
<accession>A0A160TRS7</accession>
<name>A0A160TRS7_9ZZZZ</name>